<proteinExistence type="predicted"/>
<dbReference type="PROSITE" id="PS00018">
    <property type="entry name" value="EF_HAND_1"/>
    <property type="match status" value="1"/>
</dbReference>
<keyword evidence="5" id="KW-1185">Reference proteome</keyword>
<evidence type="ECO:0000313" key="4">
    <source>
        <dbReference type="EMBL" id="GMI24278.1"/>
    </source>
</evidence>
<dbReference type="Proteomes" id="UP001165060">
    <property type="component" value="Unassembled WGS sequence"/>
</dbReference>
<gene>
    <name evidence="4" type="ORF">TeGR_g8690</name>
</gene>
<feature type="domain" description="EF-hand" evidence="3">
    <location>
        <begin position="26"/>
        <end position="61"/>
    </location>
</feature>
<evidence type="ECO:0000256" key="1">
    <source>
        <dbReference type="ARBA" id="ARBA00022837"/>
    </source>
</evidence>
<dbReference type="PROSITE" id="PS50222">
    <property type="entry name" value="EF_HAND_2"/>
    <property type="match status" value="1"/>
</dbReference>
<comment type="caution">
    <text evidence="4">The sequence shown here is derived from an EMBL/GenBank/DDBJ whole genome shotgun (WGS) entry which is preliminary data.</text>
</comment>
<dbReference type="InterPro" id="IPR011992">
    <property type="entry name" value="EF-hand-dom_pair"/>
</dbReference>
<dbReference type="InterPro" id="IPR002048">
    <property type="entry name" value="EF_hand_dom"/>
</dbReference>
<dbReference type="EMBL" id="BRYB01002705">
    <property type="protein sequence ID" value="GMI24278.1"/>
    <property type="molecule type" value="Genomic_DNA"/>
</dbReference>
<dbReference type="SUPFAM" id="SSF47473">
    <property type="entry name" value="EF-hand"/>
    <property type="match status" value="1"/>
</dbReference>
<protein>
    <recommendedName>
        <fullName evidence="3">EF-hand domain-containing protein</fullName>
    </recommendedName>
</protein>
<keyword evidence="1" id="KW-0106">Calcium</keyword>
<feature type="compositionally biased region" description="Basic and acidic residues" evidence="2">
    <location>
        <begin position="64"/>
        <end position="78"/>
    </location>
</feature>
<accession>A0ABQ6MDG1</accession>
<sequence>YDPHGTGFLDNEILRNIFQNLGFGDISDEDLDILVETGDGDKDGKISLADFRNMLPMSGEAGGAEEKPAAAAPEKPKEAEEEAA</sequence>
<feature type="non-terminal residue" evidence="4">
    <location>
        <position position="1"/>
    </location>
</feature>
<evidence type="ECO:0000313" key="5">
    <source>
        <dbReference type="Proteomes" id="UP001165060"/>
    </source>
</evidence>
<evidence type="ECO:0000259" key="3">
    <source>
        <dbReference type="PROSITE" id="PS50222"/>
    </source>
</evidence>
<dbReference type="Pfam" id="PF13833">
    <property type="entry name" value="EF-hand_8"/>
    <property type="match status" value="1"/>
</dbReference>
<dbReference type="Gene3D" id="1.10.238.10">
    <property type="entry name" value="EF-hand"/>
    <property type="match status" value="1"/>
</dbReference>
<name>A0ABQ6MDG1_9STRA</name>
<feature type="region of interest" description="Disordered" evidence="2">
    <location>
        <begin position="57"/>
        <end position="84"/>
    </location>
</feature>
<organism evidence="4 5">
    <name type="scientific">Tetraparma gracilis</name>
    <dbReference type="NCBI Taxonomy" id="2962635"/>
    <lineage>
        <taxon>Eukaryota</taxon>
        <taxon>Sar</taxon>
        <taxon>Stramenopiles</taxon>
        <taxon>Ochrophyta</taxon>
        <taxon>Bolidophyceae</taxon>
        <taxon>Parmales</taxon>
        <taxon>Triparmaceae</taxon>
        <taxon>Tetraparma</taxon>
    </lineage>
</organism>
<dbReference type="InterPro" id="IPR018247">
    <property type="entry name" value="EF_Hand_1_Ca_BS"/>
</dbReference>
<reference evidence="4 5" key="1">
    <citation type="journal article" date="2023" name="Commun. Biol.">
        <title>Genome analysis of Parmales, the sister group of diatoms, reveals the evolutionary specialization of diatoms from phago-mixotrophs to photoautotrophs.</title>
        <authorList>
            <person name="Ban H."/>
            <person name="Sato S."/>
            <person name="Yoshikawa S."/>
            <person name="Yamada K."/>
            <person name="Nakamura Y."/>
            <person name="Ichinomiya M."/>
            <person name="Sato N."/>
            <person name="Blanc-Mathieu R."/>
            <person name="Endo H."/>
            <person name="Kuwata A."/>
            <person name="Ogata H."/>
        </authorList>
    </citation>
    <scope>NUCLEOTIDE SEQUENCE [LARGE SCALE GENOMIC DNA]</scope>
</reference>
<evidence type="ECO:0000256" key="2">
    <source>
        <dbReference type="SAM" id="MobiDB-lite"/>
    </source>
</evidence>